<dbReference type="SUPFAM" id="SSF81624">
    <property type="entry name" value="N-terminal domain of MutM-like DNA repair proteins"/>
    <property type="match status" value="1"/>
</dbReference>
<dbReference type="Proteomes" id="UP000515977">
    <property type="component" value="Chromosome"/>
</dbReference>
<dbReference type="PROSITE" id="PS01242">
    <property type="entry name" value="ZF_FPG_1"/>
    <property type="match status" value="1"/>
</dbReference>
<dbReference type="SMART" id="SM01232">
    <property type="entry name" value="H2TH"/>
    <property type="match status" value="1"/>
</dbReference>
<feature type="domain" description="FPG-type" evidence="16">
    <location>
        <begin position="236"/>
        <end position="270"/>
    </location>
</feature>
<evidence type="ECO:0000256" key="6">
    <source>
        <dbReference type="ARBA" id="ARBA00022771"/>
    </source>
</evidence>
<keyword evidence="9" id="KW-0238">DNA-binding</keyword>
<dbReference type="InterPro" id="IPR035937">
    <property type="entry name" value="FPG_N"/>
</dbReference>
<keyword evidence="18" id="KW-0255">Endonuclease</keyword>
<dbReference type="EMBL" id="CP060711">
    <property type="protein sequence ID" value="QNN46927.1"/>
    <property type="molecule type" value="Genomic_DNA"/>
</dbReference>
<evidence type="ECO:0000256" key="12">
    <source>
        <dbReference type="ARBA" id="ARBA00023268"/>
    </source>
</evidence>
<dbReference type="InterPro" id="IPR015887">
    <property type="entry name" value="DNA_glyclase_Znf_dom_DNA_BS"/>
</dbReference>
<evidence type="ECO:0000256" key="3">
    <source>
        <dbReference type="ARBA" id="ARBA00012720"/>
    </source>
</evidence>
<evidence type="ECO:0000256" key="4">
    <source>
        <dbReference type="ARBA" id="ARBA00022723"/>
    </source>
</evidence>
<dbReference type="InterPro" id="IPR012319">
    <property type="entry name" value="FPG_cat"/>
</dbReference>
<dbReference type="InterPro" id="IPR000214">
    <property type="entry name" value="Znf_DNA_glyclase/AP_lyase"/>
</dbReference>
<keyword evidence="8" id="KW-0862">Zinc</keyword>
<dbReference type="GO" id="GO:0006284">
    <property type="term" value="P:base-excision repair"/>
    <property type="evidence" value="ECO:0007669"/>
    <property type="project" value="InterPro"/>
</dbReference>
<dbReference type="PANTHER" id="PTHR42697:SF1">
    <property type="entry name" value="ENDONUCLEASE 8"/>
    <property type="match status" value="1"/>
</dbReference>
<protein>
    <recommendedName>
        <fullName evidence="3">DNA-(apurinic or apyrimidinic site) lyase</fullName>
        <ecNumber evidence="3">4.2.99.18</ecNumber>
    </recommendedName>
</protein>
<name>A0A7G9QUA2_9GAMM</name>
<evidence type="ECO:0000256" key="1">
    <source>
        <dbReference type="ARBA" id="ARBA00001947"/>
    </source>
</evidence>
<dbReference type="InterPro" id="IPR015886">
    <property type="entry name" value="H2TH_FPG"/>
</dbReference>
<comment type="cofactor">
    <cofactor evidence="1">
        <name>Zn(2+)</name>
        <dbReference type="ChEBI" id="CHEBI:29105"/>
    </cofactor>
</comment>
<dbReference type="PROSITE" id="PS51068">
    <property type="entry name" value="FPG_CAT"/>
    <property type="match status" value="1"/>
</dbReference>
<dbReference type="GO" id="GO:0000703">
    <property type="term" value="F:oxidized pyrimidine nucleobase lesion DNA N-glycosylase activity"/>
    <property type="evidence" value="ECO:0007669"/>
    <property type="project" value="TreeGrafter"/>
</dbReference>
<dbReference type="InterPro" id="IPR010663">
    <property type="entry name" value="Znf_FPG/IleRS"/>
</dbReference>
<keyword evidence="5" id="KW-0227">DNA damage</keyword>
<comment type="catalytic activity">
    <reaction evidence="14">
        <text>2'-deoxyribonucleotide-(2'-deoxyribose 5'-phosphate)-2'-deoxyribonucleotide-DNA = a 3'-end 2'-deoxyribonucleotide-(2,3-dehydro-2,3-deoxyribose 5'-phosphate)-DNA + a 5'-end 5'-phospho-2'-deoxyribonucleoside-DNA + H(+)</text>
        <dbReference type="Rhea" id="RHEA:66592"/>
        <dbReference type="Rhea" id="RHEA-COMP:13180"/>
        <dbReference type="Rhea" id="RHEA-COMP:16897"/>
        <dbReference type="Rhea" id="RHEA-COMP:17067"/>
        <dbReference type="ChEBI" id="CHEBI:15378"/>
        <dbReference type="ChEBI" id="CHEBI:136412"/>
        <dbReference type="ChEBI" id="CHEBI:157695"/>
        <dbReference type="ChEBI" id="CHEBI:167181"/>
        <dbReference type="EC" id="4.2.99.18"/>
    </reaction>
</comment>
<dbReference type="PANTHER" id="PTHR42697">
    <property type="entry name" value="ENDONUCLEASE 8"/>
    <property type="match status" value="1"/>
</dbReference>
<dbReference type="RefSeq" id="WP_187570675.1">
    <property type="nucleotide sequence ID" value="NZ_CP060711.1"/>
</dbReference>
<keyword evidence="6 15" id="KW-0863">Zinc-finger</keyword>
<dbReference type="NCBIfam" id="NF007763">
    <property type="entry name" value="PRK10445.1"/>
    <property type="match status" value="1"/>
</dbReference>
<evidence type="ECO:0000256" key="5">
    <source>
        <dbReference type="ARBA" id="ARBA00022763"/>
    </source>
</evidence>
<evidence type="ECO:0000313" key="18">
    <source>
        <dbReference type="EMBL" id="QNN46927.1"/>
    </source>
</evidence>
<organism evidence="18 19">
    <name type="scientific">Thermomonas brevis</name>
    <dbReference type="NCBI Taxonomy" id="215691"/>
    <lineage>
        <taxon>Bacteria</taxon>
        <taxon>Pseudomonadati</taxon>
        <taxon>Pseudomonadota</taxon>
        <taxon>Gammaproteobacteria</taxon>
        <taxon>Lysobacterales</taxon>
        <taxon>Lysobacteraceae</taxon>
        <taxon>Thermomonas</taxon>
    </lineage>
</organism>
<dbReference type="SUPFAM" id="SSF46946">
    <property type="entry name" value="S13-like H2TH domain"/>
    <property type="match status" value="1"/>
</dbReference>
<evidence type="ECO:0000256" key="8">
    <source>
        <dbReference type="ARBA" id="ARBA00022833"/>
    </source>
</evidence>
<evidence type="ECO:0000256" key="9">
    <source>
        <dbReference type="ARBA" id="ARBA00023125"/>
    </source>
</evidence>
<dbReference type="Pfam" id="PF01149">
    <property type="entry name" value="Fapy_DNA_glyco"/>
    <property type="match status" value="1"/>
</dbReference>
<dbReference type="Pfam" id="PF06827">
    <property type="entry name" value="zf-FPG_IleRS"/>
    <property type="match status" value="1"/>
</dbReference>
<dbReference type="GO" id="GO:0008270">
    <property type="term" value="F:zinc ion binding"/>
    <property type="evidence" value="ECO:0007669"/>
    <property type="project" value="UniProtKB-KW"/>
</dbReference>
<keyword evidence="12" id="KW-0511">Multifunctional enzyme</keyword>
<evidence type="ECO:0000256" key="7">
    <source>
        <dbReference type="ARBA" id="ARBA00022801"/>
    </source>
</evidence>
<dbReference type="GO" id="GO:0140078">
    <property type="term" value="F:class I DNA-(apurinic or apyrimidinic site) endonuclease activity"/>
    <property type="evidence" value="ECO:0007669"/>
    <property type="project" value="UniProtKB-EC"/>
</dbReference>
<dbReference type="PROSITE" id="PS51066">
    <property type="entry name" value="ZF_FPG_2"/>
    <property type="match status" value="1"/>
</dbReference>
<evidence type="ECO:0000256" key="10">
    <source>
        <dbReference type="ARBA" id="ARBA00023204"/>
    </source>
</evidence>
<keyword evidence="18" id="KW-0540">Nuclease</keyword>
<keyword evidence="10" id="KW-0234">DNA repair</keyword>
<keyword evidence="11 18" id="KW-0456">Lyase</keyword>
<keyword evidence="13" id="KW-0326">Glycosidase</keyword>
<dbReference type="SUPFAM" id="SSF57716">
    <property type="entry name" value="Glucocorticoid receptor-like (DNA-binding domain)"/>
    <property type="match status" value="1"/>
</dbReference>
<dbReference type="AlphaFoldDB" id="A0A7G9QUA2"/>
<dbReference type="EC" id="4.2.99.18" evidence="3"/>
<feature type="domain" description="Formamidopyrimidine-DNA glycosylase catalytic" evidence="17">
    <location>
        <begin position="2"/>
        <end position="93"/>
    </location>
</feature>
<dbReference type="SMART" id="SM00898">
    <property type="entry name" value="Fapy_DNA_glyco"/>
    <property type="match status" value="1"/>
</dbReference>
<evidence type="ECO:0000256" key="13">
    <source>
        <dbReference type="ARBA" id="ARBA00023295"/>
    </source>
</evidence>
<sequence>MPEGPEIRRAADRLAAAVAGQTVVRAQFAFPALKRFERELPGSRILSITPRGKALLTAFDNGWTLYTHNQLYGVWKVAEPGQRPDTSRSLRVALETEHAAILLYSASDIELWRSDEIEAHPFLQGLGPDVLDMALDEAAVAARLQSPSFRGRALGGLLLDQGFLAGMGNYLRAEVLFDASLHPSQRPRDLDAAQTAHLAKALLAIPRHSYATRGIEPTPGMRADYLAHEGERFRFRVFKREGQPCERCGTPIARITSQSRPLYLCPRCQPG</sequence>
<keyword evidence="19" id="KW-1185">Reference proteome</keyword>
<gene>
    <name evidence="18" type="primary">nei</name>
    <name evidence="18" type="ORF">H9L17_01790</name>
</gene>
<dbReference type="Pfam" id="PF06831">
    <property type="entry name" value="H2TH"/>
    <property type="match status" value="1"/>
</dbReference>
<evidence type="ECO:0000256" key="15">
    <source>
        <dbReference type="PROSITE-ProRule" id="PRU00391"/>
    </source>
</evidence>
<evidence type="ECO:0000313" key="19">
    <source>
        <dbReference type="Proteomes" id="UP000515977"/>
    </source>
</evidence>
<proteinExistence type="inferred from homology"/>
<reference evidence="18 19" key="1">
    <citation type="submission" date="2020-08" db="EMBL/GenBank/DDBJ databases">
        <title>Genome sequence of Thermomonas brevis KACC 16975T.</title>
        <authorList>
            <person name="Hyun D.-W."/>
            <person name="Bae J.-W."/>
        </authorList>
    </citation>
    <scope>NUCLEOTIDE SEQUENCE [LARGE SCALE GENOMIC DNA]</scope>
    <source>
        <strain evidence="18 19">KACC 16975</strain>
    </source>
</reference>
<dbReference type="InterPro" id="IPR010979">
    <property type="entry name" value="Ribosomal_uS13-like_H2TH"/>
</dbReference>
<keyword evidence="4" id="KW-0479">Metal-binding</keyword>
<evidence type="ECO:0000259" key="17">
    <source>
        <dbReference type="PROSITE" id="PS51068"/>
    </source>
</evidence>
<evidence type="ECO:0000256" key="14">
    <source>
        <dbReference type="ARBA" id="ARBA00044632"/>
    </source>
</evidence>
<dbReference type="Gene3D" id="1.10.8.50">
    <property type="match status" value="1"/>
</dbReference>
<dbReference type="KEGG" id="tbv:H9L17_01790"/>
<keyword evidence="7" id="KW-0378">Hydrolase</keyword>
<dbReference type="GO" id="GO:0003684">
    <property type="term" value="F:damaged DNA binding"/>
    <property type="evidence" value="ECO:0007669"/>
    <property type="project" value="InterPro"/>
</dbReference>
<evidence type="ECO:0000256" key="2">
    <source>
        <dbReference type="ARBA" id="ARBA00009409"/>
    </source>
</evidence>
<evidence type="ECO:0000259" key="16">
    <source>
        <dbReference type="PROSITE" id="PS51066"/>
    </source>
</evidence>
<dbReference type="Gene3D" id="3.20.190.10">
    <property type="entry name" value="MutM-like, N-terminal"/>
    <property type="match status" value="1"/>
</dbReference>
<accession>A0A7G9QUA2</accession>
<evidence type="ECO:0000256" key="11">
    <source>
        <dbReference type="ARBA" id="ARBA00023239"/>
    </source>
</evidence>
<comment type="similarity">
    <text evidence="2">Belongs to the FPG family.</text>
</comment>